<feature type="domain" description="Inosine/uridine-preferring nucleoside hydrolase" evidence="4">
    <location>
        <begin position="6"/>
        <end position="393"/>
    </location>
</feature>
<dbReference type="SUPFAM" id="SSF53590">
    <property type="entry name" value="Nucleoside hydrolase"/>
    <property type="match status" value="1"/>
</dbReference>
<evidence type="ECO:0000259" key="4">
    <source>
        <dbReference type="Pfam" id="PF01156"/>
    </source>
</evidence>
<comment type="caution">
    <text evidence="5">The sequence shown here is derived from an EMBL/GenBank/DDBJ whole genome shotgun (WGS) entry which is preliminary data.</text>
</comment>
<evidence type="ECO:0000256" key="1">
    <source>
        <dbReference type="ARBA" id="ARBA00009176"/>
    </source>
</evidence>
<dbReference type="GO" id="GO:0005829">
    <property type="term" value="C:cytosol"/>
    <property type="evidence" value="ECO:0007669"/>
    <property type="project" value="TreeGrafter"/>
</dbReference>
<dbReference type="InterPro" id="IPR036452">
    <property type="entry name" value="Ribo_hydro-like"/>
</dbReference>
<reference evidence="5 6" key="1">
    <citation type="submission" date="2020-12" db="EMBL/GenBank/DDBJ databases">
        <title>Metabolic potential, ecology and presence of endohyphal bacteria is reflected in genomic diversity of Mucoromycotina.</title>
        <authorList>
            <person name="Muszewska A."/>
            <person name="Okrasinska A."/>
            <person name="Steczkiewicz K."/>
            <person name="Drgas O."/>
            <person name="Orlowska M."/>
            <person name="Perlinska-Lenart U."/>
            <person name="Aleksandrzak-Piekarczyk T."/>
            <person name="Szatraj K."/>
            <person name="Zielenkiewicz U."/>
            <person name="Pilsyk S."/>
            <person name="Malc E."/>
            <person name="Mieczkowski P."/>
            <person name="Kruszewska J.S."/>
            <person name="Biernat P."/>
            <person name="Pawlowska J."/>
        </authorList>
    </citation>
    <scope>NUCLEOTIDE SEQUENCE [LARGE SCALE GENOMIC DNA]</scope>
    <source>
        <strain evidence="5 6">CBS 142.35</strain>
    </source>
</reference>
<keyword evidence="2" id="KW-0378">Hydrolase</keyword>
<dbReference type="OrthoDB" id="5783963at2759"/>
<organism evidence="5 6">
    <name type="scientific">Circinella minor</name>
    <dbReference type="NCBI Taxonomy" id="1195481"/>
    <lineage>
        <taxon>Eukaryota</taxon>
        <taxon>Fungi</taxon>
        <taxon>Fungi incertae sedis</taxon>
        <taxon>Mucoromycota</taxon>
        <taxon>Mucoromycotina</taxon>
        <taxon>Mucoromycetes</taxon>
        <taxon>Mucorales</taxon>
        <taxon>Lichtheimiaceae</taxon>
        <taxon>Circinella</taxon>
    </lineage>
</organism>
<name>A0A8H7S2E3_9FUNG</name>
<dbReference type="Proteomes" id="UP000646827">
    <property type="component" value="Unassembled WGS sequence"/>
</dbReference>
<protein>
    <recommendedName>
        <fullName evidence="4">Inosine/uridine-preferring nucleoside hydrolase domain-containing protein</fullName>
    </recommendedName>
</protein>
<dbReference type="GO" id="GO:0006152">
    <property type="term" value="P:purine nucleoside catabolic process"/>
    <property type="evidence" value="ECO:0007669"/>
    <property type="project" value="TreeGrafter"/>
</dbReference>
<evidence type="ECO:0000256" key="3">
    <source>
        <dbReference type="ARBA" id="ARBA00023295"/>
    </source>
</evidence>
<dbReference type="EMBL" id="JAEPRB010000104">
    <property type="protein sequence ID" value="KAG2221612.1"/>
    <property type="molecule type" value="Genomic_DNA"/>
</dbReference>
<dbReference type="GO" id="GO:0008477">
    <property type="term" value="F:purine nucleosidase activity"/>
    <property type="evidence" value="ECO:0007669"/>
    <property type="project" value="TreeGrafter"/>
</dbReference>
<dbReference type="InterPro" id="IPR001910">
    <property type="entry name" value="Inosine/uridine_hydrolase_dom"/>
</dbReference>
<proteinExistence type="inferred from homology"/>
<dbReference type="AlphaFoldDB" id="A0A8H7S2E3"/>
<dbReference type="Pfam" id="PF01156">
    <property type="entry name" value="IU_nuc_hydro"/>
    <property type="match status" value="1"/>
</dbReference>
<dbReference type="Gene3D" id="3.90.245.10">
    <property type="entry name" value="Ribonucleoside hydrolase-like"/>
    <property type="match status" value="1"/>
</dbReference>
<dbReference type="PANTHER" id="PTHR12304">
    <property type="entry name" value="INOSINE-URIDINE PREFERRING NUCLEOSIDE HYDROLASE"/>
    <property type="match status" value="1"/>
</dbReference>
<dbReference type="PANTHER" id="PTHR12304:SF56">
    <property type="entry name" value="HYDROLASE, PUTATIVE (AFU_ORTHOLOGUE AFUA_1G11790)-RELATED"/>
    <property type="match status" value="1"/>
</dbReference>
<keyword evidence="6" id="KW-1185">Reference proteome</keyword>
<evidence type="ECO:0000256" key="2">
    <source>
        <dbReference type="ARBA" id="ARBA00022801"/>
    </source>
</evidence>
<keyword evidence="3" id="KW-0326">Glycosidase</keyword>
<comment type="similarity">
    <text evidence="1">Belongs to the IUNH family.</text>
</comment>
<evidence type="ECO:0000313" key="5">
    <source>
        <dbReference type="EMBL" id="KAG2221612.1"/>
    </source>
</evidence>
<evidence type="ECO:0000313" key="6">
    <source>
        <dbReference type="Proteomes" id="UP000646827"/>
    </source>
</evidence>
<dbReference type="InterPro" id="IPR023186">
    <property type="entry name" value="IUNH"/>
</dbReference>
<accession>A0A8H7S2E3</accession>
<gene>
    <name evidence="5" type="ORF">INT45_005186</name>
</gene>
<sequence>MTVEPIIIDTDPGVDDVLAIIFLLLSNEVHVKAITLTHGNTDLYNIKRNAVTLLHVMQKHRESVNSTISFQDLPVLAVGSELPLKSDSIYATYFHGSDGLGEIYKQGKYTAPPDWENQIIHQAAQEEALYDNDDPCQHKPFKTTGRDGADEILYQLKQAPPLTVSILAVGPLTNVALAYQRDPVTLSRVKRIVIMGGAVDSPGNVTSMAEFNFRADPDAADIVLSTSKGFQATPKGYRDRVSLVTEGKKAPIHVTILPLKAADNGDISVQDFEKYVKPLDTPLAVFCNSFLEHTFGVIAKFYNADTLPVYDAYAGFLLLDMIPDKGDGSTTPDFDNNWKCQYIDLHVETSEQNTLGMSYYDKRPETKKLLNGCPGSTPNNVQVITEGNGSRFRHLFMSRVFGVDINVDQQ</sequence>